<accession>A0ABR3U2Z0</accession>
<feature type="compositionally biased region" description="Low complexity" evidence="1">
    <location>
        <begin position="27"/>
        <end position="36"/>
    </location>
</feature>
<keyword evidence="3" id="KW-1185">Reference proteome</keyword>
<dbReference type="EMBL" id="JAKEKT020000004">
    <property type="protein sequence ID" value="KAL1650240.1"/>
    <property type="molecule type" value="Genomic_DNA"/>
</dbReference>
<reference evidence="2 3" key="1">
    <citation type="journal article" date="2023" name="Plant Dis.">
        <title>First Report of Diplodia intermedia Causing Canker and Dieback Diseases on Apple Trees in Canada.</title>
        <authorList>
            <person name="Ellouze W."/>
            <person name="Ilyukhin E."/>
            <person name="Sulman M."/>
            <person name="Ali S."/>
        </authorList>
    </citation>
    <scope>NUCLEOTIDE SEQUENCE [LARGE SCALE GENOMIC DNA]</scope>
    <source>
        <strain evidence="2 3">M45-28</strain>
    </source>
</reference>
<evidence type="ECO:0000313" key="3">
    <source>
        <dbReference type="Proteomes" id="UP001521184"/>
    </source>
</evidence>
<name>A0ABR3U2Z0_9PEZI</name>
<feature type="compositionally biased region" description="Low complexity" evidence="1">
    <location>
        <begin position="50"/>
        <end position="86"/>
    </location>
</feature>
<organism evidence="2 3">
    <name type="scientific">Diplodia intermedia</name>
    <dbReference type="NCBI Taxonomy" id="856260"/>
    <lineage>
        <taxon>Eukaryota</taxon>
        <taxon>Fungi</taxon>
        <taxon>Dikarya</taxon>
        <taxon>Ascomycota</taxon>
        <taxon>Pezizomycotina</taxon>
        <taxon>Dothideomycetes</taxon>
        <taxon>Dothideomycetes incertae sedis</taxon>
        <taxon>Botryosphaeriales</taxon>
        <taxon>Botryosphaeriaceae</taxon>
        <taxon>Diplodia</taxon>
    </lineage>
</organism>
<evidence type="ECO:0000256" key="1">
    <source>
        <dbReference type="SAM" id="MobiDB-lite"/>
    </source>
</evidence>
<feature type="region of interest" description="Disordered" evidence="1">
    <location>
        <begin position="1"/>
        <end position="102"/>
    </location>
</feature>
<comment type="caution">
    <text evidence="2">The sequence shown here is derived from an EMBL/GenBank/DDBJ whole genome shotgun (WGS) entry which is preliminary data.</text>
</comment>
<proteinExistence type="predicted"/>
<gene>
    <name evidence="2" type="primary">SFL1</name>
    <name evidence="2" type="ORF">SLS58_001051</name>
</gene>
<protein>
    <submittedName>
        <fullName evidence="2">Flocculation suppression protein</fullName>
    </submittedName>
</protein>
<evidence type="ECO:0000313" key="2">
    <source>
        <dbReference type="EMBL" id="KAL1650240.1"/>
    </source>
</evidence>
<dbReference type="Proteomes" id="UP001521184">
    <property type="component" value="Unassembled WGS sequence"/>
</dbReference>
<sequence length="135" mass="13365">MASGAESVRRSPFAADTLAPGDPMDVTPSASTSAAPPSQPSPALDRNGGNQSEPDNSSQSSNQQPSSAPTSNATAAAANTTTNGNTSGNGPGIGAAAAAQQPKVVQTAFIHKLYKYVNQTSLAETGPGTDSAQHA</sequence>